<dbReference type="InterPro" id="IPR049128">
    <property type="entry name" value="Pop8-like_dom"/>
</dbReference>
<gene>
    <name evidence="3" type="ORF">GLAREA_10253</name>
</gene>
<dbReference type="PANTHER" id="PTHR28173:SF1">
    <property type="entry name" value="RIBONUCLEASES P_MRP PROTEIN SUBUNIT POP8"/>
    <property type="match status" value="1"/>
</dbReference>
<dbReference type="RefSeq" id="XP_008078494.1">
    <property type="nucleotide sequence ID" value="XM_008080303.1"/>
</dbReference>
<dbReference type="HOGENOM" id="CLU_115053_0_1_1"/>
<dbReference type="GO" id="GO:0000172">
    <property type="term" value="C:ribonuclease MRP complex"/>
    <property type="evidence" value="ECO:0007669"/>
    <property type="project" value="InterPro"/>
</dbReference>
<dbReference type="GO" id="GO:0000294">
    <property type="term" value="P:nuclear-transcribed mRNA catabolic process, RNase MRP-dependent"/>
    <property type="evidence" value="ECO:0007669"/>
    <property type="project" value="TreeGrafter"/>
</dbReference>
<evidence type="ECO:0000259" key="2">
    <source>
        <dbReference type="Pfam" id="PF20976"/>
    </source>
</evidence>
<dbReference type="KEGG" id="glz:GLAREA_10253"/>
<feature type="region of interest" description="Disordered" evidence="1">
    <location>
        <begin position="1"/>
        <end position="38"/>
    </location>
</feature>
<feature type="domain" description="Ribonucleases P/MRP subunit Pop8-like" evidence="2">
    <location>
        <begin position="51"/>
        <end position="127"/>
    </location>
</feature>
<organism evidence="3 4">
    <name type="scientific">Glarea lozoyensis (strain ATCC 20868 / MF5171)</name>
    <dbReference type="NCBI Taxonomy" id="1116229"/>
    <lineage>
        <taxon>Eukaryota</taxon>
        <taxon>Fungi</taxon>
        <taxon>Dikarya</taxon>
        <taxon>Ascomycota</taxon>
        <taxon>Pezizomycotina</taxon>
        <taxon>Leotiomycetes</taxon>
        <taxon>Helotiales</taxon>
        <taxon>Helotiaceae</taxon>
        <taxon>Glarea</taxon>
    </lineage>
</organism>
<dbReference type="STRING" id="1116229.S3DBS3"/>
<sequence length="163" mass="17748">MAATDSTSQIPPNKDNESQNEPPTPTNPPTKRKIQPNRGHEITIKTIKSPPWSYIQLSLTSSSQLKAQQPVLDELTAKSYLTSALTQFLGLHGQAISIDFLKVEGQQVWIRVPREDRAPVLAAVGGWNGHGEGEERVGWTVIGASNWLGSLVVRDGEGAVWDG</sequence>
<dbReference type="GO" id="GO:0034965">
    <property type="term" value="P:intronic box C/D snoRNA processing"/>
    <property type="evidence" value="ECO:0007669"/>
    <property type="project" value="TreeGrafter"/>
</dbReference>
<dbReference type="AlphaFoldDB" id="S3DBS3"/>
<dbReference type="OMA" id="QVKSYCT"/>
<feature type="compositionally biased region" description="Polar residues" evidence="1">
    <location>
        <begin position="1"/>
        <end position="11"/>
    </location>
</feature>
<proteinExistence type="predicted"/>
<name>S3DBS3_GLAL2</name>
<dbReference type="GO" id="GO:0000171">
    <property type="term" value="F:ribonuclease MRP activity"/>
    <property type="evidence" value="ECO:0007669"/>
    <property type="project" value="TreeGrafter"/>
</dbReference>
<evidence type="ECO:0000313" key="4">
    <source>
        <dbReference type="Proteomes" id="UP000016922"/>
    </source>
</evidence>
<dbReference type="GeneID" id="19469300"/>
<keyword evidence="4" id="KW-1185">Reference proteome</keyword>
<dbReference type="OrthoDB" id="5530243at2759"/>
<dbReference type="Proteomes" id="UP000016922">
    <property type="component" value="Unassembled WGS sequence"/>
</dbReference>
<dbReference type="PANTHER" id="PTHR28173">
    <property type="entry name" value="RIBONUCLEASES P/MRP PROTEIN SUBUNIT POP8"/>
    <property type="match status" value="1"/>
</dbReference>
<accession>S3DBS3</accession>
<dbReference type="GO" id="GO:0004526">
    <property type="term" value="F:ribonuclease P activity"/>
    <property type="evidence" value="ECO:0007669"/>
    <property type="project" value="TreeGrafter"/>
</dbReference>
<dbReference type="GO" id="GO:0005655">
    <property type="term" value="C:nucleolar ribonuclease P complex"/>
    <property type="evidence" value="ECO:0007669"/>
    <property type="project" value="InterPro"/>
</dbReference>
<reference evidence="3 4" key="1">
    <citation type="journal article" date="2013" name="BMC Genomics">
        <title>Genomics-driven discovery of the pneumocandin biosynthetic gene cluster in the fungus Glarea lozoyensis.</title>
        <authorList>
            <person name="Chen L."/>
            <person name="Yue Q."/>
            <person name="Zhang X."/>
            <person name="Xiang M."/>
            <person name="Wang C."/>
            <person name="Li S."/>
            <person name="Che Y."/>
            <person name="Ortiz-Lopez F.J."/>
            <person name="Bills G.F."/>
            <person name="Liu X."/>
            <person name="An Z."/>
        </authorList>
    </citation>
    <scope>NUCLEOTIDE SEQUENCE [LARGE SCALE GENOMIC DNA]</scope>
    <source>
        <strain evidence="4">ATCC 20868 / MF5171</strain>
    </source>
</reference>
<dbReference type="EMBL" id="KE145356">
    <property type="protein sequence ID" value="EPE34559.1"/>
    <property type="molecule type" value="Genomic_DNA"/>
</dbReference>
<evidence type="ECO:0000256" key="1">
    <source>
        <dbReference type="SAM" id="MobiDB-lite"/>
    </source>
</evidence>
<dbReference type="eggNOG" id="ENOG502SCWV">
    <property type="taxonomic scope" value="Eukaryota"/>
</dbReference>
<dbReference type="Pfam" id="PF20976">
    <property type="entry name" value="Pop8"/>
    <property type="match status" value="1"/>
</dbReference>
<evidence type="ECO:0000313" key="3">
    <source>
        <dbReference type="EMBL" id="EPE34559.1"/>
    </source>
</evidence>
<dbReference type="GO" id="GO:0008033">
    <property type="term" value="P:tRNA processing"/>
    <property type="evidence" value="ECO:0007669"/>
    <property type="project" value="InterPro"/>
</dbReference>
<dbReference type="InterPro" id="IPR020347">
    <property type="entry name" value="Pop8"/>
</dbReference>
<protein>
    <recommendedName>
        <fullName evidence="2">Ribonucleases P/MRP subunit Pop8-like domain-containing protein</fullName>
    </recommendedName>
</protein>